<dbReference type="InterPro" id="IPR032675">
    <property type="entry name" value="LRR_dom_sf"/>
</dbReference>
<evidence type="ECO:0000313" key="2">
    <source>
        <dbReference type="Proteomes" id="UP000001396"/>
    </source>
</evidence>
<reference evidence="1 2" key="1">
    <citation type="journal article" date="2011" name="Genome Res.">
        <title>Phylogeny-wide analysis of social amoeba genomes highlights ancient origins for complex intercellular communication.</title>
        <authorList>
            <person name="Heidel A.J."/>
            <person name="Lawal H.M."/>
            <person name="Felder M."/>
            <person name="Schilde C."/>
            <person name="Helps N.R."/>
            <person name="Tunggal B."/>
            <person name="Rivero F."/>
            <person name="John U."/>
            <person name="Schleicher M."/>
            <person name="Eichinger L."/>
            <person name="Platzer M."/>
            <person name="Noegel A.A."/>
            <person name="Schaap P."/>
            <person name="Gloeckner G."/>
        </authorList>
    </citation>
    <scope>NUCLEOTIDE SEQUENCE [LARGE SCALE GENOMIC DNA]</scope>
    <source>
        <strain evidence="2">ATCC 26659 / Pp 5 / PN500</strain>
    </source>
</reference>
<evidence type="ECO:0000313" key="1">
    <source>
        <dbReference type="EMBL" id="EFA80469.1"/>
    </source>
</evidence>
<dbReference type="PANTHER" id="PTHR32134">
    <property type="entry name" value="FNIP REPEAT-CONTAINING PROTEIN"/>
    <property type="match status" value="1"/>
</dbReference>
<dbReference type="PANTHER" id="PTHR32134:SF92">
    <property type="entry name" value="FNIP REPEAT-CONTAINING PROTEIN"/>
    <property type="match status" value="1"/>
</dbReference>
<dbReference type="GeneID" id="31362785"/>
<comment type="caution">
    <text evidence="1">The sequence shown here is derived from an EMBL/GenBank/DDBJ whole genome shotgun (WGS) entry which is preliminary data.</text>
</comment>
<organism evidence="1 2">
    <name type="scientific">Heterostelium pallidum (strain ATCC 26659 / Pp 5 / PN500)</name>
    <name type="common">Cellular slime mold</name>
    <name type="synonym">Polysphondylium pallidum</name>
    <dbReference type="NCBI Taxonomy" id="670386"/>
    <lineage>
        <taxon>Eukaryota</taxon>
        <taxon>Amoebozoa</taxon>
        <taxon>Evosea</taxon>
        <taxon>Eumycetozoa</taxon>
        <taxon>Dictyostelia</taxon>
        <taxon>Acytosteliales</taxon>
        <taxon>Acytosteliaceae</taxon>
        <taxon>Heterostelium</taxon>
    </lineage>
</organism>
<dbReference type="SUPFAM" id="SSF52058">
    <property type="entry name" value="L domain-like"/>
    <property type="match status" value="1"/>
</dbReference>
<dbReference type="RefSeq" id="XP_020432589.1">
    <property type="nucleotide sequence ID" value="XM_020578141.1"/>
</dbReference>
<accession>D3BEY8</accession>
<evidence type="ECO:0008006" key="3">
    <source>
        <dbReference type="Google" id="ProtNLM"/>
    </source>
</evidence>
<dbReference type="InterPro" id="IPR008615">
    <property type="entry name" value="FNIP"/>
</dbReference>
<dbReference type="InParanoid" id="D3BEY8"/>
<dbReference type="EMBL" id="ADBJ01000031">
    <property type="protein sequence ID" value="EFA80469.1"/>
    <property type="molecule type" value="Genomic_DNA"/>
</dbReference>
<dbReference type="InterPro" id="IPR051251">
    <property type="entry name" value="STK_FNIP-Repeat"/>
</dbReference>
<protein>
    <recommendedName>
        <fullName evidence="3">FNIP repeat-containing protein</fullName>
    </recommendedName>
</protein>
<dbReference type="Pfam" id="PF05725">
    <property type="entry name" value="FNIP"/>
    <property type="match status" value="2"/>
</dbReference>
<proteinExistence type="predicted"/>
<dbReference type="Proteomes" id="UP000001396">
    <property type="component" value="Unassembled WGS sequence"/>
</dbReference>
<gene>
    <name evidence="1" type="ORF">PPL_07304</name>
</gene>
<dbReference type="AlphaFoldDB" id="D3BEY8"/>
<sequence>MDQLKLLPDVIVFEILDRIKENVDKISFVLTAKRYWMLRRFLRFTVPSVLEDDEQMLIHQIFNVKSHLRSFEDQRQRASSYIHYVTGRDLNKKETTNPTFGTNYTHVILHNARKEQIYCNSLPECCVHLNVGHHYNIPFDQGIFKNNRRIQSITFGYYFNRPLHVLNLPVNLTYLQLGASFNQRIAPNTLPTTLKTLIFKDYHSKLDFPFEIGSLPASLTTLKLASYSHPIEVGILPFGLKNLVFSDNFNHPLTGSILPPGLTTLKLGYSFQCQVDLPQSLTRLSLEQSFGSIPTIPSTLRKLSVSGDINTSLTNYCHLIDTLTIYMEQFDHQKLSCFKRLSKLYLYNVELLDSSLDFIVPPTVKVLSIEDGIVGYRIILPPSLEKLTINDPSVLKYQSLPSTVYCFKYYGKGIFDFSKLPTTVQHLSFSCEHWQHIRFTPNIKRISSRIALIRSSMKFQEEQR</sequence>
<name>D3BEY8_HETP5</name>
<keyword evidence="2" id="KW-1185">Reference proteome</keyword>
<dbReference type="Gene3D" id="3.80.10.10">
    <property type="entry name" value="Ribonuclease Inhibitor"/>
    <property type="match status" value="1"/>
</dbReference>